<dbReference type="AlphaFoldDB" id="A0AA86NAT4"/>
<evidence type="ECO:0000313" key="4">
    <source>
        <dbReference type="Proteomes" id="UP001642409"/>
    </source>
</evidence>
<proteinExistence type="predicted"/>
<dbReference type="EMBL" id="CAXDID020000316">
    <property type="protein sequence ID" value="CAL6075848.1"/>
    <property type="molecule type" value="Genomic_DNA"/>
</dbReference>
<organism evidence="2">
    <name type="scientific">Hexamita inflata</name>
    <dbReference type="NCBI Taxonomy" id="28002"/>
    <lineage>
        <taxon>Eukaryota</taxon>
        <taxon>Metamonada</taxon>
        <taxon>Diplomonadida</taxon>
        <taxon>Hexamitidae</taxon>
        <taxon>Hexamitinae</taxon>
        <taxon>Hexamita</taxon>
    </lineage>
</organism>
<evidence type="ECO:0000313" key="3">
    <source>
        <dbReference type="EMBL" id="CAL6075848.1"/>
    </source>
</evidence>
<accession>A0AA86NAT4</accession>
<dbReference type="EMBL" id="CATOUU010000082">
    <property type="protein sequence ID" value="CAI9915900.1"/>
    <property type="molecule type" value="Genomic_DNA"/>
</dbReference>
<reference evidence="2" key="1">
    <citation type="submission" date="2023-06" db="EMBL/GenBank/DDBJ databases">
        <authorList>
            <person name="Kurt Z."/>
        </authorList>
    </citation>
    <scope>NUCLEOTIDE SEQUENCE</scope>
</reference>
<name>A0AA86NAT4_9EUKA</name>
<gene>
    <name evidence="2" type="ORF">HINF_LOCUS3545</name>
    <name evidence="3" type="ORF">HINF_LOCUS57406</name>
</gene>
<keyword evidence="1" id="KW-1133">Transmembrane helix</keyword>
<sequence>MRKVPLDLKLISCVESTVYIVYLYLLYKIKYDQNLVVSLKLTFFVLVSNQLLVLSTVIFVVTKCEASGLVRIFNLLSCLMFCAVSQIIRVLFYERVRGTDYMLMRYPGLLIAGVYLYRIVKYVMLLTQFQGSNNLQIYKVQ</sequence>
<reference evidence="3 4" key="2">
    <citation type="submission" date="2024-07" db="EMBL/GenBank/DDBJ databases">
        <authorList>
            <person name="Akdeniz Z."/>
        </authorList>
    </citation>
    <scope>NUCLEOTIDE SEQUENCE [LARGE SCALE GENOMIC DNA]</scope>
</reference>
<protein>
    <submittedName>
        <fullName evidence="3">Hypothetical_protein</fullName>
    </submittedName>
</protein>
<feature type="transmembrane region" description="Helical" evidence="1">
    <location>
        <begin position="103"/>
        <end position="120"/>
    </location>
</feature>
<feature type="transmembrane region" description="Helical" evidence="1">
    <location>
        <begin position="6"/>
        <end position="27"/>
    </location>
</feature>
<comment type="caution">
    <text evidence="2">The sequence shown here is derived from an EMBL/GenBank/DDBJ whole genome shotgun (WGS) entry which is preliminary data.</text>
</comment>
<keyword evidence="1" id="KW-0812">Transmembrane</keyword>
<feature type="transmembrane region" description="Helical" evidence="1">
    <location>
        <begin position="72"/>
        <end position="91"/>
    </location>
</feature>
<evidence type="ECO:0000313" key="2">
    <source>
        <dbReference type="EMBL" id="CAI9915900.1"/>
    </source>
</evidence>
<dbReference type="Proteomes" id="UP001642409">
    <property type="component" value="Unassembled WGS sequence"/>
</dbReference>
<feature type="transmembrane region" description="Helical" evidence="1">
    <location>
        <begin position="39"/>
        <end position="60"/>
    </location>
</feature>
<keyword evidence="4" id="KW-1185">Reference proteome</keyword>
<keyword evidence="1" id="KW-0472">Membrane</keyword>
<evidence type="ECO:0000256" key="1">
    <source>
        <dbReference type="SAM" id="Phobius"/>
    </source>
</evidence>